<feature type="compositionally biased region" description="Basic and acidic residues" evidence="1">
    <location>
        <begin position="22"/>
        <end position="35"/>
    </location>
</feature>
<dbReference type="GO" id="GO:0030145">
    <property type="term" value="F:manganese ion binding"/>
    <property type="evidence" value="ECO:0007669"/>
    <property type="project" value="TreeGrafter"/>
</dbReference>
<feature type="compositionally biased region" description="Low complexity" evidence="1">
    <location>
        <begin position="1"/>
        <end position="20"/>
    </location>
</feature>
<reference evidence="3" key="1">
    <citation type="submission" date="2021-01" db="EMBL/GenBank/DDBJ databases">
        <authorList>
            <person name="Corre E."/>
            <person name="Pelletier E."/>
            <person name="Niang G."/>
            <person name="Scheremetjew M."/>
            <person name="Finn R."/>
            <person name="Kale V."/>
            <person name="Holt S."/>
            <person name="Cochrane G."/>
            <person name="Meng A."/>
            <person name="Brown T."/>
            <person name="Cohen L."/>
        </authorList>
    </citation>
    <scope>NUCLEOTIDE SEQUENCE</scope>
    <source>
        <strain evidence="3">Isolate 1302-5</strain>
    </source>
</reference>
<proteinExistence type="predicted"/>
<dbReference type="GO" id="GO:0047734">
    <property type="term" value="F:CDP-glycerol diphosphatase activity"/>
    <property type="evidence" value="ECO:0007669"/>
    <property type="project" value="TreeGrafter"/>
</dbReference>
<dbReference type="SUPFAM" id="SSF56300">
    <property type="entry name" value="Metallo-dependent phosphatases"/>
    <property type="match status" value="1"/>
</dbReference>
<dbReference type="GO" id="GO:0008663">
    <property type="term" value="F:2',3'-cyclic-nucleotide 2'-phosphodiesterase activity"/>
    <property type="evidence" value="ECO:0007669"/>
    <property type="project" value="TreeGrafter"/>
</dbReference>
<dbReference type="PANTHER" id="PTHR16509:SF1">
    <property type="entry name" value="MANGANESE-DEPENDENT ADP-RIBOSE_CDP-ALCOHOL DIPHOSPHATASE"/>
    <property type="match status" value="1"/>
</dbReference>
<dbReference type="Pfam" id="PF00149">
    <property type="entry name" value="Metallophos"/>
    <property type="match status" value="1"/>
</dbReference>
<feature type="region of interest" description="Disordered" evidence="1">
    <location>
        <begin position="1"/>
        <end position="39"/>
    </location>
</feature>
<gene>
    <name evidence="3" type="ORF">OAUR00152_LOCUS2248</name>
</gene>
<dbReference type="AlphaFoldDB" id="A0A7S4M6S6"/>
<dbReference type="InterPro" id="IPR004843">
    <property type="entry name" value="Calcineurin-like_PHP"/>
</dbReference>
<dbReference type="InterPro" id="IPR029052">
    <property type="entry name" value="Metallo-depent_PP-like"/>
</dbReference>
<dbReference type="PANTHER" id="PTHR16509">
    <property type="match status" value="1"/>
</dbReference>
<accession>A0A7S4M6S6</accession>
<evidence type="ECO:0000259" key="2">
    <source>
        <dbReference type="Pfam" id="PF00149"/>
    </source>
</evidence>
<name>A0A7S4M6S6_9STRA</name>
<evidence type="ECO:0000256" key="1">
    <source>
        <dbReference type="SAM" id="MobiDB-lite"/>
    </source>
</evidence>
<dbReference type="EMBL" id="HBKQ01003292">
    <property type="protein sequence ID" value="CAE2204910.1"/>
    <property type="molecule type" value="Transcribed_RNA"/>
</dbReference>
<dbReference type="GO" id="GO:0047631">
    <property type="term" value="F:ADP-ribose diphosphatase activity"/>
    <property type="evidence" value="ECO:0007669"/>
    <property type="project" value="TreeGrafter"/>
</dbReference>
<dbReference type="Gene3D" id="3.60.21.10">
    <property type="match status" value="1"/>
</dbReference>
<organism evidence="3">
    <name type="scientific">Odontella aurita</name>
    <dbReference type="NCBI Taxonomy" id="265563"/>
    <lineage>
        <taxon>Eukaryota</taxon>
        <taxon>Sar</taxon>
        <taxon>Stramenopiles</taxon>
        <taxon>Ochrophyta</taxon>
        <taxon>Bacillariophyta</taxon>
        <taxon>Mediophyceae</taxon>
        <taxon>Biddulphiophycidae</taxon>
        <taxon>Eupodiscales</taxon>
        <taxon>Odontellaceae</taxon>
        <taxon>Odontella</taxon>
    </lineage>
</organism>
<protein>
    <recommendedName>
        <fullName evidence="2">Calcineurin-like phosphoesterase domain-containing protein</fullName>
    </recommendedName>
</protein>
<sequence length="414" mass="45175">MAPSARSCSAATTPSTPSSTMRDWRKKANGDDRSGDAQSRQSFSLGVIADVQWVDAPDGANYAKTVKRCYRGALATLSNAVDWWLDLPESESPLFIAQLGDLIDGMNGPDKLNCADGALSKAMGHLNRLPCPSINLVGNHELYNYDRAALSKADWLQHGDKEYYAFTPVPGWRVAVVDSYQIALIGHADDDPRRLEAVDMLAKENPNVHPDGRAGDWFEGMEDAGYRRRFVPYNGGFGREQLEWLKSELRSAARAGERVLVLSHVPLHPEACGGGNMAWDYEEALEVMRSEEAGGCVAAVFCGHDHKGTYHQDEFRVHHCTFASPLNKGEEGSAFGMVKVKPDCLEIRGPVMDDLLPDVPGRPCPIKEEDSSLGLSCELISLVLADTPLAIDTIGVDEVDVDTTSTKRITEVAA</sequence>
<feature type="domain" description="Calcineurin-like phosphoesterase" evidence="2">
    <location>
        <begin position="46"/>
        <end position="307"/>
    </location>
</feature>
<evidence type="ECO:0000313" key="3">
    <source>
        <dbReference type="EMBL" id="CAE2204910.1"/>
    </source>
</evidence>